<dbReference type="EMBL" id="FKIF01000001">
    <property type="protein sequence ID" value="SAI65629.1"/>
    <property type="molecule type" value="Genomic_DNA"/>
</dbReference>
<evidence type="ECO:0000256" key="10">
    <source>
        <dbReference type="SAM" id="MobiDB-lite"/>
    </source>
</evidence>
<dbReference type="InterPro" id="IPR012338">
    <property type="entry name" value="Beta-lactam/transpept-like"/>
</dbReference>
<keyword evidence="2 11" id="KW-0732">Signal</keyword>
<feature type="active site" description="Acyl-ester intermediate" evidence="7">
    <location>
        <position position="232"/>
    </location>
</feature>
<feature type="compositionally biased region" description="Basic and acidic residues" evidence="10">
    <location>
        <begin position="77"/>
        <end position="88"/>
    </location>
</feature>
<feature type="active site" evidence="7">
    <location>
        <position position="289"/>
    </location>
</feature>
<keyword evidence="14" id="KW-1185">Reference proteome</keyword>
<dbReference type="EC" id="3.4.21.-" evidence="13"/>
<evidence type="ECO:0000256" key="7">
    <source>
        <dbReference type="PIRSR" id="PIRSR618044-1"/>
    </source>
</evidence>
<evidence type="ECO:0000256" key="1">
    <source>
        <dbReference type="ARBA" id="ARBA00007164"/>
    </source>
</evidence>
<dbReference type="GO" id="GO:0006508">
    <property type="term" value="P:proteolysis"/>
    <property type="evidence" value="ECO:0007669"/>
    <property type="project" value="InterPro"/>
</dbReference>
<evidence type="ECO:0000256" key="3">
    <source>
        <dbReference type="ARBA" id="ARBA00022801"/>
    </source>
</evidence>
<keyword evidence="5" id="KW-0573">Peptidoglycan synthesis</keyword>
<dbReference type="PANTHER" id="PTHR21581:SF26">
    <property type="entry name" value="D-ALANYL-D-ALANINE ENDOPEPTIDASE"/>
    <property type="match status" value="1"/>
</dbReference>
<feature type="chain" id="PRO_5007615959" evidence="11">
    <location>
        <begin position="31"/>
        <end position="447"/>
    </location>
</feature>
<evidence type="ECO:0000256" key="5">
    <source>
        <dbReference type="ARBA" id="ARBA00022984"/>
    </source>
</evidence>
<dbReference type="STRING" id="288768.SAMEA3906486_00375"/>
<dbReference type="Pfam" id="PF00768">
    <property type="entry name" value="Peptidase_S11"/>
    <property type="match status" value="1"/>
</dbReference>
<feature type="signal peptide" evidence="11">
    <location>
        <begin position="1"/>
        <end position="30"/>
    </location>
</feature>
<gene>
    <name evidence="13" type="primary">pbpG</name>
    <name evidence="13" type="ORF">SAMEA3906486_00375</name>
</gene>
<keyword evidence="3 13" id="KW-0378">Hydrolase</keyword>
<evidence type="ECO:0000256" key="6">
    <source>
        <dbReference type="ARBA" id="ARBA00023316"/>
    </source>
</evidence>
<keyword evidence="6" id="KW-0961">Cell wall biogenesis/degradation</keyword>
<keyword evidence="13" id="KW-0645">Protease</keyword>
<dbReference type="EC" id="3.4.-.-" evidence="13"/>
<name>A0A157S5G7_9BORD</name>
<evidence type="ECO:0000256" key="4">
    <source>
        <dbReference type="ARBA" id="ARBA00022960"/>
    </source>
</evidence>
<feature type="compositionally biased region" description="Low complexity" evidence="10">
    <location>
        <begin position="53"/>
        <end position="75"/>
    </location>
</feature>
<dbReference type="PANTHER" id="PTHR21581">
    <property type="entry name" value="D-ALANYL-D-ALANINE CARBOXYPEPTIDASE"/>
    <property type="match status" value="1"/>
</dbReference>
<organism evidence="13 14">
    <name type="scientific">Bordetella ansorpii</name>
    <dbReference type="NCBI Taxonomy" id="288768"/>
    <lineage>
        <taxon>Bacteria</taxon>
        <taxon>Pseudomonadati</taxon>
        <taxon>Pseudomonadota</taxon>
        <taxon>Betaproteobacteria</taxon>
        <taxon>Burkholderiales</taxon>
        <taxon>Alcaligenaceae</taxon>
        <taxon>Bordetella</taxon>
    </lineage>
</organism>
<keyword evidence="4" id="KW-0133">Cell shape</keyword>
<dbReference type="PRINTS" id="PR00725">
    <property type="entry name" value="DADACBPTASE1"/>
</dbReference>
<dbReference type="GO" id="GO:0009252">
    <property type="term" value="P:peptidoglycan biosynthetic process"/>
    <property type="evidence" value="ECO:0007669"/>
    <property type="project" value="UniProtKB-KW"/>
</dbReference>
<evidence type="ECO:0000313" key="14">
    <source>
        <dbReference type="Proteomes" id="UP000076848"/>
    </source>
</evidence>
<dbReference type="InterPro" id="IPR001967">
    <property type="entry name" value="Peptidase_S11_N"/>
</dbReference>
<protein>
    <submittedName>
        <fullName evidence="13">D-alanyl-D-alanine carboxypeptidase</fullName>
        <ecNumber evidence="13">3.4.-.-</ecNumber>
        <ecNumber evidence="13">3.4.21.-</ecNumber>
    </submittedName>
</protein>
<feature type="active site" description="Proton acceptor" evidence="7">
    <location>
        <position position="235"/>
    </location>
</feature>
<evidence type="ECO:0000313" key="13">
    <source>
        <dbReference type="EMBL" id="SAI65629.1"/>
    </source>
</evidence>
<dbReference type="InterPro" id="IPR018044">
    <property type="entry name" value="Peptidase_S11"/>
</dbReference>
<evidence type="ECO:0000259" key="12">
    <source>
        <dbReference type="Pfam" id="PF00768"/>
    </source>
</evidence>
<dbReference type="AlphaFoldDB" id="A0A157S5G7"/>
<keyword evidence="13" id="KW-0121">Carboxypeptidase</keyword>
<evidence type="ECO:0000256" key="2">
    <source>
        <dbReference type="ARBA" id="ARBA00022729"/>
    </source>
</evidence>
<dbReference type="GO" id="GO:0008360">
    <property type="term" value="P:regulation of cell shape"/>
    <property type="evidence" value="ECO:0007669"/>
    <property type="project" value="UniProtKB-KW"/>
</dbReference>
<comment type="similarity">
    <text evidence="1 9">Belongs to the peptidase S11 family.</text>
</comment>
<feature type="domain" description="Peptidase S11 D-alanyl-D-alanine carboxypeptidase A N-terminal" evidence="12">
    <location>
        <begin position="202"/>
        <end position="424"/>
    </location>
</feature>
<feature type="binding site" evidence="8">
    <location>
        <position position="394"/>
    </location>
    <ligand>
        <name>substrate</name>
    </ligand>
</feature>
<evidence type="ECO:0000256" key="11">
    <source>
        <dbReference type="SAM" id="SignalP"/>
    </source>
</evidence>
<dbReference type="Proteomes" id="UP000076848">
    <property type="component" value="Unassembled WGS sequence"/>
</dbReference>
<dbReference type="Gene3D" id="3.40.710.10">
    <property type="entry name" value="DD-peptidase/beta-lactamase superfamily"/>
    <property type="match status" value="1"/>
</dbReference>
<dbReference type="GO" id="GO:0009002">
    <property type="term" value="F:serine-type D-Ala-D-Ala carboxypeptidase activity"/>
    <property type="evidence" value="ECO:0007669"/>
    <property type="project" value="InterPro"/>
</dbReference>
<dbReference type="NCBIfam" id="NF008668">
    <property type="entry name" value="PRK11669.1"/>
    <property type="match status" value="1"/>
</dbReference>
<reference evidence="13 14" key="1">
    <citation type="submission" date="2016-04" db="EMBL/GenBank/DDBJ databases">
        <authorList>
            <consortium name="Pathogen Informatics"/>
        </authorList>
    </citation>
    <scope>NUCLEOTIDE SEQUENCE [LARGE SCALE GENOMIC DNA]</scope>
    <source>
        <strain evidence="13 14">H050680373</strain>
    </source>
</reference>
<proteinExistence type="inferred from homology"/>
<accession>A0A157S5G7</accession>
<evidence type="ECO:0000256" key="9">
    <source>
        <dbReference type="RuleBase" id="RU004016"/>
    </source>
</evidence>
<evidence type="ECO:0000256" key="8">
    <source>
        <dbReference type="PIRSR" id="PIRSR618044-2"/>
    </source>
</evidence>
<dbReference type="GO" id="GO:0071555">
    <property type="term" value="P:cell wall organization"/>
    <property type="evidence" value="ECO:0007669"/>
    <property type="project" value="UniProtKB-KW"/>
</dbReference>
<feature type="region of interest" description="Disordered" evidence="10">
    <location>
        <begin position="27"/>
        <end position="175"/>
    </location>
</feature>
<dbReference type="SUPFAM" id="SSF56601">
    <property type="entry name" value="beta-lactamase/transpeptidase-like"/>
    <property type="match status" value="1"/>
</dbReference>
<feature type="compositionally biased region" description="Low complexity" evidence="10">
    <location>
        <begin position="89"/>
        <end position="137"/>
    </location>
</feature>
<sequence length="447" mass="47113">MASQWIRVIATAAATLSIATGAFLAGQAQAATPDPCKSKPSSTACKKHKQEQSASGKSSSGKSPSASSSKATGGKSAKKEKASAKTESKTAASSPSKSSSKNGAASKAAANKTASTKAASTKAASRKTASSKTSPRSRAGKPVMSATMSRDDYTPPKTAAKPKRAAEPASKSSPRMKAIAHKAVADPTEVAAAANPRADIAALRSSTAYVQDLETSDVLFAKNENVVRPIASISKLMTALVVVDANLPMDEMLEISEDDVDTLKHSSSRLVVGTQLNRGDMLHLALMSSENRAAHALARNYPGGLPAFVKAMNQKAQALGMSSSHFVEPTGLSSSNVSSPRDLARLVRAASQRPLIHRYSTDTEYDVEVKTRTQTFRNTNLLVRKPDWDIKVSKTGYISEAGECLVMMARIDGRDVAIVLLDSQGKLSRIGDAVRIRRIVQSQVAML</sequence>